<dbReference type="RefSeq" id="WP_377421935.1">
    <property type="nucleotide sequence ID" value="NZ_JBHSPR010000010.1"/>
</dbReference>
<evidence type="ECO:0000313" key="2">
    <source>
        <dbReference type="Proteomes" id="UP001596203"/>
    </source>
</evidence>
<name>A0ABW1K8N2_9ACTN</name>
<comment type="caution">
    <text evidence="1">The sequence shown here is derived from an EMBL/GenBank/DDBJ whole genome shotgun (WGS) entry which is preliminary data.</text>
</comment>
<accession>A0ABW1K8N2</accession>
<evidence type="ECO:0000313" key="1">
    <source>
        <dbReference type="EMBL" id="MFC6017581.1"/>
    </source>
</evidence>
<protein>
    <submittedName>
        <fullName evidence="1">Uncharacterized protein</fullName>
    </submittedName>
</protein>
<proteinExistence type="predicted"/>
<keyword evidence="2" id="KW-1185">Reference proteome</keyword>
<sequence length="94" mass="10993">MTVKTFTADEMTELLALVFWSGRHGFDEDVAEMRHSWTVHADPRQTYEQRVQRRLLQMEQCAERNPAATWRGRYPGGPVDFETGRLARRLERAA</sequence>
<dbReference type="Proteomes" id="UP001596203">
    <property type="component" value="Unassembled WGS sequence"/>
</dbReference>
<organism evidence="1 2">
    <name type="scientific">Plantactinospora solaniradicis</name>
    <dbReference type="NCBI Taxonomy" id="1723736"/>
    <lineage>
        <taxon>Bacteria</taxon>
        <taxon>Bacillati</taxon>
        <taxon>Actinomycetota</taxon>
        <taxon>Actinomycetes</taxon>
        <taxon>Micromonosporales</taxon>
        <taxon>Micromonosporaceae</taxon>
        <taxon>Plantactinospora</taxon>
    </lineage>
</organism>
<gene>
    <name evidence="1" type="ORF">ACFP2T_15365</name>
</gene>
<dbReference type="EMBL" id="JBHSPR010000010">
    <property type="protein sequence ID" value="MFC6017581.1"/>
    <property type="molecule type" value="Genomic_DNA"/>
</dbReference>
<reference evidence="2" key="1">
    <citation type="journal article" date="2019" name="Int. J. Syst. Evol. Microbiol.">
        <title>The Global Catalogue of Microorganisms (GCM) 10K type strain sequencing project: providing services to taxonomists for standard genome sequencing and annotation.</title>
        <authorList>
            <consortium name="The Broad Institute Genomics Platform"/>
            <consortium name="The Broad Institute Genome Sequencing Center for Infectious Disease"/>
            <person name="Wu L."/>
            <person name="Ma J."/>
        </authorList>
    </citation>
    <scope>NUCLEOTIDE SEQUENCE [LARGE SCALE GENOMIC DNA]</scope>
    <source>
        <strain evidence="2">ZS-35-S2</strain>
    </source>
</reference>